<name>A0A932A8Y1_9BACT</name>
<dbReference type="EMBL" id="JACPNR010000010">
    <property type="protein sequence ID" value="MBI2678812.1"/>
    <property type="molecule type" value="Genomic_DNA"/>
</dbReference>
<organism evidence="2 3">
    <name type="scientific">Candidatus Korobacter versatilis</name>
    <dbReference type="NCBI Taxonomy" id="658062"/>
    <lineage>
        <taxon>Bacteria</taxon>
        <taxon>Pseudomonadati</taxon>
        <taxon>Acidobacteriota</taxon>
        <taxon>Terriglobia</taxon>
        <taxon>Terriglobales</taxon>
        <taxon>Candidatus Korobacteraceae</taxon>
        <taxon>Candidatus Korobacter</taxon>
    </lineage>
</organism>
<dbReference type="AlphaFoldDB" id="A0A932A8Y1"/>
<protein>
    <recommendedName>
        <fullName evidence="4">DUF1579 domain-containing protein</fullName>
    </recommendedName>
</protein>
<evidence type="ECO:0000256" key="1">
    <source>
        <dbReference type="SAM" id="SignalP"/>
    </source>
</evidence>
<proteinExistence type="predicted"/>
<evidence type="ECO:0008006" key="4">
    <source>
        <dbReference type="Google" id="ProtNLM"/>
    </source>
</evidence>
<evidence type="ECO:0000313" key="2">
    <source>
        <dbReference type="EMBL" id="MBI2678812.1"/>
    </source>
</evidence>
<sequence length="171" mass="18361">MRASRLFVVTLCLAAAASLTAQEMHPKPIPNAAFERLATLAGPWNGTYVGPEGSFTGKASFKVVSGGSAIMLSMDEGSAGEMITMFHPDGGKQLMATHYCAGQNQPRMKLTALADPNVLVFDFVDGTNVGGEHMNKLVITIVDADHHVEEWTSENNGKLTTAKFDYKRAKS</sequence>
<accession>A0A932A8Y1</accession>
<feature type="signal peptide" evidence="1">
    <location>
        <begin position="1"/>
        <end position="21"/>
    </location>
</feature>
<keyword evidence="1" id="KW-0732">Signal</keyword>
<dbReference type="Proteomes" id="UP000779809">
    <property type="component" value="Unassembled WGS sequence"/>
</dbReference>
<feature type="chain" id="PRO_5037897092" description="DUF1579 domain-containing protein" evidence="1">
    <location>
        <begin position="22"/>
        <end position="171"/>
    </location>
</feature>
<evidence type="ECO:0000313" key="3">
    <source>
        <dbReference type="Proteomes" id="UP000779809"/>
    </source>
</evidence>
<reference evidence="2" key="1">
    <citation type="submission" date="2020-07" db="EMBL/GenBank/DDBJ databases">
        <title>Huge and variable diversity of episymbiotic CPR bacteria and DPANN archaea in groundwater ecosystems.</title>
        <authorList>
            <person name="He C.Y."/>
            <person name="Keren R."/>
            <person name="Whittaker M."/>
            <person name="Farag I.F."/>
            <person name="Doudna J."/>
            <person name="Cate J.H.D."/>
            <person name="Banfield J.F."/>
        </authorList>
    </citation>
    <scope>NUCLEOTIDE SEQUENCE</scope>
    <source>
        <strain evidence="2">NC_groundwater_580_Pr5_B-0.1um_64_19</strain>
    </source>
</reference>
<comment type="caution">
    <text evidence="2">The sequence shown here is derived from an EMBL/GenBank/DDBJ whole genome shotgun (WGS) entry which is preliminary data.</text>
</comment>
<gene>
    <name evidence="2" type="ORF">HYX28_08525</name>
</gene>